<gene>
    <name evidence="1" type="ORF">NP233_g4638</name>
</gene>
<name>A0AAD5VX10_9AGAR</name>
<dbReference type="Gene3D" id="1.50.10.20">
    <property type="match status" value="1"/>
</dbReference>
<sequence length="262" mass="28463">MQTSGCCSPLLPWLSPTTLPLYLLPDDLECDYAGLSTQGLRLSHGLRGVPPACQPGPGLKRPVKLARINLTNNRPLEERALISQNAIHEIATQLNNNTGQFSGIGYWQSGNVWTAMANQDRFAGTNINRAQVVEALNTVFEQQPNYNSGDDALWWAQAAIAGHRGYQDDNFLSHAVATWNFVSGYVITQAQANTQPKEKTSRLSGICDGSTMAGGVFWQSSRDNQDVNSITTGLYLTTSALLAEITGNSTYTNAAILSAQWI</sequence>
<dbReference type="Pfam" id="PF03663">
    <property type="entry name" value="Glyco_hydro_76"/>
    <property type="match status" value="1"/>
</dbReference>
<organism evidence="1 2">
    <name type="scientific">Leucocoprinus birnbaumii</name>
    <dbReference type="NCBI Taxonomy" id="56174"/>
    <lineage>
        <taxon>Eukaryota</taxon>
        <taxon>Fungi</taxon>
        <taxon>Dikarya</taxon>
        <taxon>Basidiomycota</taxon>
        <taxon>Agaricomycotina</taxon>
        <taxon>Agaricomycetes</taxon>
        <taxon>Agaricomycetidae</taxon>
        <taxon>Agaricales</taxon>
        <taxon>Agaricineae</taxon>
        <taxon>Agaricaceae</taxon>
        <taxon>Leucocoprinus</taxon>
    </lineage>
</organism>
<dbReference type="InterPro" id="IPR005198">
    <property type="entry name" value="Glyco_hydro_76"/>
</dbReference>
<protein>
    <submittedName>
        <fullName evidence="1">Uncharacterized protein</fullName>
    </submittedName>
</protein>
<dbReference type="EMBL" id="JANIEX010000255">
    <property type="protein sequence ID" value="KAJ3570085.1"/>
    <property type="molecule type" value="Genomic_DNA"/>
</dbReference>
<proteinExistence type="predicted"/>
<dbReference type="AlphaFoldDB" id="A0AAD5VX10"/>
<dbReference type="GO" id="GO:0005975">
    <property type="term" value="P:carbohydrate metabolic process"/>
    <property type="evidence" value="ECO:0007669"/>
    <property type="project" value="InterPro"/>
</dbReference>
<dbReference type="SUPFAM" id="SSF48208">
    <property type="entry name" value="Six-hairpin glycosidases"/>
    <property type="match status" value="1"/>
</dbReference>
<dbReference type="PANTHER" id="PTHR47791:SF3">
    <property type="entry name" value="MEIOTICALLY UP-REGULATED GENE 191 PROTEIN"/>
    <property type="match status" value="1"/>
</dbReference>
<reference evidence="1" key="1">
    <citation type="submission" date="2022-07" db="EMBL/GenBank/DDBJ databases">
        <title>Genome Sequence of Leucocoprinus birnbaumii.</title>
        <authorList>
            <person name="Buettner E."/>
        </authorList>
    </citation>
    <scope>NUCLEOTIDE SEQUENCE</scope>
    <source>
        <strain evidence="1">VT141</strain>
    </source>
</reference>
<evidence type="ECO:0000313" key="2">
    <source>
        <dbReference type="Proteomes" id="UP001213000"/>
    </source>
</evidence>
<dbReference type="Proteomes" id="UP001213000">
    <property type="component" value="Unassembled WGS sequence"/>
</dbReference>
<accession>A0AAD5VX10</accession>
<evidence type="ECO:0000313" key="1">
    <source>
        <dbReference type="EMBL" id="KAJ3570085.1"/>
    </source>
</evidence>
<comment type="caution">
    <text evidence="1">The sequence shown here is derived from an EMBL/GenBank/DDBJ whole genome shotgun (WGS) entry which is preliminary data.</text>
</comment>
<dbReference type="PANTHER" id="PTHR47791">
    <property type="entry name" value="MEIOTICALLY UP-REGULATED GENE 191 PROTEIN"/>
    <property type="match status" value="1"/>
</dbReference>
<keyword evidence="2" id="KW-1185">Reference proteome</keyword>
<dbReference type="InterPro" id="IPR008928">
    <property type="entry name" value="6-hairpin_glycosidase_sf"/>
</dbReference>
<dbReference type="InterPro" id="IPR053169">
    <property type="entry name" value="MUG_Protein"/>
</dbReference>